<keyword evidence="2" id="KW-1133">Transmembrane helix</keyword>
<dbReference type="GO" id="GO:0019534">
    <property type="term" value="F:toxin transmembrane transporter activity"/>
    <property type="evidence" value="ECO:0007669"/>
    <property type="project" value="InterPro"/>
</dbReference>
<feature type="compositionally biased region" description="Low complexity" evidence="1">
    <location>
        <begin position="132"/>
        <end position="143"/>
    </location>
</feature>
<dbReference type="EMBL" id="MUEO01000039">
    <property type="protein sequence ID" value="OOE42544.1"/>
    <property type="molecule type" value="Genomic_DNA"/>
</dbReference>
<protein>
    <submittedName>
        <fullName evidence="3">Protein TolA</fullName>
    </submittedName>
</protein>
<dbReference type="GO" id="GO:0016020">
    <property type="term" value="C:membrane"/>
    <property type="evidence" value="ECO:0007669"/>
    <property type="project" value="InterPro"/>
</dbReference>
<evidence type="ECO:0000313" key="3">
    <source>
        <dbReference type="EMBL" id="OOE42544.1"/>
    </source>
</evidence>
<proteinExistence type="predicted"/>
<dbReference type="NCBIfam" id="TIGR02794">
    <property type="entry name" value="tolA_full"/>
    <property type="match status" value="1"/>
</dbReference>
<dbReference type="InterPro" id="IPR014161">
    <property type="entry name" value="Tol-Pal_TolA"/>
</dbReference>
<comment type="caution">
    <text evidence="3">The sequence shown here is derived from an EMBL/GenBank/DDBJ whole genome shotgun (WGS) entry which is preliminary data.</text>
</comment>
<organism evidence="3 4">
    <name type="scientific">Salinivibrio kushneri</name>
    <dbReference type="NCBI Taxonomy" id="1908198"/>
    <lineage>
        <taxon>Bacteria</taxon>
        <taxon>Pseudomonadati</taxon>
        <taxon>Pseudomonadota</taxon>
        <taxon>Gammaproteobacteria</taxon>
        <taxon>Vibrionales</taxon>
        <taxon>Vibrionaceae</taxon>
        <taxon>Salinivibrio</taxon>
    </lineage>
</organism>
<name>A0AB36K4D3_9GAMM</name>
<sequence>MNEPNDKPTHKKSGKDSLIPALVISAMLHLVLVIVLLWGADFSSDSTPTPKAGRAIDATVIDPAVVNAQAKKIREQRSQAKREEAERLKRLEQQAKRLEQQREQEEQRLREVKRQKLEAERQAREEQKRIAEQQAKAEAQARIAKQKAERAERERQRKLEEKRKAELAAEKAEKARQEKLAAQRKAEEEAKKAEAERQRKLAERKKAEEEARKAEQARKEAERKAQEAKRRQQEQEAALNDLFSGLESEASQRQSARGQFIQDEVARYGAIFTQMIQQRLIVDDGLSGQECVVNMRLSPTGLLLNVEEKAGNTRLCRATKTAVASVSQFPMPEDGDIIAKLRDIELTVRPN</sequence>
<evidence type="ECO:0000256" key="2">
    <source>
        <dbReference type="SAM" id="Phobius"/>
    </source>
</evidence>
<dbReference type="AlphaFoldDB" id="A0AB36K4D3"/>
<gene>
    <name evidence="3" type="ORF">BZG09_13300</name>
</gene>
<dbReference type="SUPFAM" id="SSF74653">
    <property type="entry name" value="TolA/TonB C-terminal domain"/>
    <property type="match status" value="1"/>
</dbReference>
<evidence type="ECO:0000256" key="1">
    <source>
        <dbReference type="SAM" id="MobiDB-lite"/>
    </source>
</evidence>
<feature type="transmembrane region" description="Helical" evidence="2">
    <location>
        <begin position="21"/>
        <end position="40"/>
    </location>
</feature>
<feature type="region of interest" description="Disordered" evidence="1">
    <location>
        <begin position="125"/>
        <end position="236"/>
    </location>
</feature>
<keyword evidence="2" id="KW-0472">Membrane</keyword>
<accession>A0AB36K4D3</accession>
<keyword evidence="2" id="KW-0812">Transmembrane</keyword>
<dbReference type="Gene3D" id="3.30.1150.10">
    <property type="match status" value="1"/>
</dbReference>
<evidence type="ECO:0000313" key="4">
    <source>
        <dbReference type="Proteomes" id="UP000188726"/>
    </source>
</evidence>
<dbReference type="Pfam" id="PF06519">
    <property type="entry name" value="TolA"/>
    <property type="match status" value="1"/>
</dbReference>
<dbReference type="RefSeq" id="WP_077459137.1">
    <property type="nucleotide sequence ID" value="NZ_MUEO01000039.1"/>
</dbReference>
<reference evidence="3 4" key="1">
    <citation type="journal article" date="2017" name="Genome Announc.">
        <title>Draft Genome Sequences of Salinivibrio proteolyticus, Salinivibrio sharmensis, Salinivibrio siamensis, Salinivibrio costicola subsp. alcaliphilus, Salinivibrio costicola subsp. vallismortis, and 29 New Isolates Belonging to the Genus Salinivibrio.</title>
        <authorList>
            <person name="Lopez-Hermoso C."/>
            <person name="de la Haba R.R."/>
            <person name="Sanchez-Porro C."/>
            <person name="Bayliss S.C."/>
            <person name="Feil E.J."/>
            <person name="Ventosa A."/>
        </authorList>
    </citation>
    <scope>NUCLEOTIDE SEQUENCE [LARGE SCALE GENOMIC DNA]</scope>
    <source>
        <strain evidence="3 4">IC202</strain>
    </source>
</reference>
<dbReference type="GO" id="GO:0043213">
    <property type="term" value="P:bacteriocin transport"/>
    <property type="evidence" value="ECO:0007669"/>
    <property type="project" value="InterPro"/>
</dbReference>
<feature type="compositionally biased region" description="Basic and acidic residues" evidence="1">
    <location>
        <begin position="146"/>
        <end position="234"/>
    </location>
</feature>
<dbReference type="Proteomes" id="UP000188726">
    <property type="component" value="Unassembled WGS sequence"/>
</dbReference>